<dbReference type="InterPro" id="IPR013154">
    <property type="entry name" value="ADH-like_N"/>
</dbReference>
<dbReference type="GeneID" id="19971814"/>
<reference evidence="2 3" key="1">
    <citation type="submission" date="2013-03" db="EMBL/GenBank/DDBJ databases">
        <title>The Genome Sequence of Phialophora europaea CBS 101466.</title>
        <authorList>
            <consortium name="The Broad Institute Genomics Platform"/>
            <person name="Cuomo C."/>
            <person name="de Hoog S."/>
            <person name="Gorbushina A."/>
            <person name="Walker B."/>
            <person name="Young S.K."/>
            <person name="Zeng Q."/>
            <person name="Gargeya S."/>
            <person name="Fitzgerald M."/>
            <person name="Haas B."/>
            <person name="Abouelleil A."/>
            <person name="Allen A.W."/>
            <person name="Alvarado L."/>
            <person name="Arachchi H.M."/>
            <person name="Berlin A.M."/>
            <person name="Chapman S.B."/>
            <person name="Gainer-Dewar J."/>
            <person name="Goldberg J."/>
            <person name="Griggs A."/>
            <person name="Gujja S."/>
            <person name="Hansen M."/>
            <person name="Howarth C."/>
            <person name="Imamovic A."/>
            <person name="Ireland A."/>
            <person name="Larimer J."/>
            <person name="McCowan C."/>
            <person name="Murphy C."/>
            <person name="Pearson M."/>
            <person name="Poon T.W."/>
            <person name="Priest M."/>
            <person name="Roberts A."/>
            <person name="Saif S."/>
            <person name="Shea T."/>
            <person name="Sisk P."/>
            <person name="Sykes S."/>
            <person name="Wortman J."/>
            <person name="Nusbaum C."/>
            <person name="Birren B."/>
        </authorList>
    </citation>
    <scope>NUCLEOTIDE SEQUENCE [LARGE SCALE GENOMIC DNA]</scope>
    <source>
        <strain evidence="2 3">CBS 101466</strain>
    </source>
</reference>
<evidence type="ECO:0000313" key="2">
    <source>
        <dbReference type="EMBL" id="ETN40199.1"/>
    </source>
</evidence>
<dbReference type="InParanoid" id="W2RWX4"/>
<dbReference type="SMART" id="SM00829">
    <property type="entry name" value="PKS_ER"/>
    <property type="match status" value="1"/>
</dbReference>
<protein>
    <recommendedName>
        <fullName evidence="1">Enoyl reductase (ER) domain-containing protein</fullName>
    </recommendedName>
</protein>
<dbReference type="STRING" id="1220924.W2RWX4"/>
<dbReference type="eggNOG" id="KOG1198">
    <property type="taxonomic scope" value="Eukaryota"/>
</dbReference>
<organism evidence="2 3">
    <name type="scientific">Cyphellophora europaea (strain CBS 101466)</name>
    <name type="common">Phialophora europaea</name>
    <dbReference type="NCBI Taxonomy" id="1220924"/>
    <lineage>
        <taxon>Eukaryota</taxon>
        <taxon>Fungi</taxon>
        <taxon>Dikarya</taxon>
        <taxon>Ascomycota</taxon>
        <taxon>Pezizomycotina</taxon>
        <taxon>Eurotiomycetes</taxon>
        <taxon>Chaetothyriomycetidae</taxon>
        <taxon>Chaetothyriales</taxon>
        <taxon>Cyphellophoraceae</taxon>
        <taxon>Cyphellophora</taxon>
    </lineage>
</organism>
<proteinExistence type="predicted"/>
<name>W2RWX4_CYPE1</name>
<dbReference type="CDD" id="cd05289">
    <property type="entry name" value="MDR_like_2"/>
    <property type="match status" value="1"/>
</dbReference>
<dbReference type="VEuPathDB" id="FungiDB:HMPREF1541_04475"/>
<dbReference type="InterPro" id="IPR036291">
    <property type="entry name" value="NAD(P)-bd_dom_sf"/>
</dbReference>
<dbReference type="InterPro" id="IPR050700">
    <property type="entry name" value="YIM1/Zinc_Alcohol_DH_Fams"/>
</dbReference>
<dbReference type="SUPFAM" id="SSF50129">
    <property type="entry name" value="GroES-like"/>
    <property type="match status" value="1"/>
</dbReference>
<dbReference type="GO" id="GO:0005739">
    <property type="term" value="C:mitochondrion"/>
    <property type="evidence" value="ECO:0007669"/>
    <property type="project" value="TreeGrafter"/>
</dbReference>
<dbReference type="SUPFAM" id="SSF51735">
    <property type="entry name" value="NAD(P)-binding Rossmann-fold domains"/>
    <property type="match status" value="1"/>
</dbReference>
<dbReference type="HOGENOM" id="CLU_026673_3_3_1"/>
<dbReference type="EMBL" id="KB822720">
    <property type="protein sequence ID" value="ETN40199.1"/>
    <property type="molecule type" value="Genomic_DNA"/>
</dbReference>
<keyword evidence="3" id="KW-1185">Reference proteome</keyword>
<evidence type="ECO:0000259" key="1">
    <source>
        <dbReference type="SMART" id="SM00829"/>
    </source>
</evidence>
<dbReference type="Gene3D" id="3.90.180.10">
    <property type="entry name" value="Medium-chain alcohol dehydrogenases, catalytic domain"/>
    <property type="match status" value="1"/>
</dbReference>
<dbReference type="InterPro" id="IPR020843">
    <property type="entry name" value="ER"/>
</dbReference>
<dbReference type="Pfam" id="PF08240">
    <property type="entry name" value="ADH_N"/>
    <property type="match status" value="1"/>
</dbReference>
<dbReference type="InterPro" id="IPR011032">
    <property type="entry name" value="GroES-like_sf"/>
</dbReference>
<dbReference type="AlphaFoldDB" id="W2RWX4"/>
<dbReference type="Gene3D" id="3.40.50.720">
    <property type="entry name" value="NAD(P)-binding Rossmann-like Domain"/>
    <property type="match status" value="1"/>
</dbReference>
<dbReference type="RefSeq" id="XP_008717042.1">
    <property type="nucleotide sequence ID" value="XM_008718820.1"/>
</dbReference>
<dbReference type="Pfam" id="PF13602">
    <property type="entry name" value="ADH_zinc_N_2"/>
    <property type="match status" value="1"/>
</dbReference>
<evidence type="ECO:0000313" key="3">
    <source>
        <dbReference type="Proteomes" id="UP000030752"/>
    </source>
</evidence>
<dbReference type="OrthoDB" id="191139at2759"/>
<dbReference type="PANTHER" id="PTHR11695">
    <property type="entry name" value="ALCOHOL DEHYDROGENASE RELATED"/>
    <property type="match status" value="1"/>
</dbReference>
<sequence>MAPDTTSTTTMQCITAPRYTSPAAYELTTLPRPEVTDANDVLIQVHAASVNPIDVKKASGALKAAFKDQFPYKIGYDCAGVVQRVGGGVTSFQEGDEVFVRLPEPSRGSLAEYVKCPDRFLALKPPALSFGDAASLPLAAMISLQALRKYRGSLEGKTVFIPAALSGTGAYACQLAKNVFSAGKVITSVSTAKVARVPELLGEGVVDQIIDYTTTSVHTSIPPQSIDFLLDTTGQAMSFLSLMVPHTSRIVSISTSPSGAQLQECQMMKRPHGLPPVQVPSWVRMTLNVTDGVRQLRAKRWGVEYGYLFLEPNGEDLRTLSGYVAEGKLRPVVGRRVDLRDLEGVREACSTVYGGKGGVGKVVVNVR</sequence>
<dbReference type="Proteomes" id="UP000030752">
    <property type="component" value="Unassembled WGS sequence"/>
</dbReference>
<dbReference type="PANTHER" id="PTHR11695:SF294">
    <property type="entry name" value="RETICULON-4-INTERACTING PROTEIN 1, MITOCHONDRIAL"/>
    <property type="match status" value="1"/>
</dbReference>
<accession>W2RWX4</accession>
<gene>
    <name evidence="2" type="ORF">HMPREF1541_04475</name>
</gene>
<dbReference type="GO" id="GO:0016491">
    <property type="term" value="F:oxidoreductase activity"/>
    <property type="evidence" value="ECO:0007669"/>
    <property type="project" value="InterPro"/>
</dbReference>
<feature type="domain" description="Enoyl reductase (ER)" evidence="1">
    <location>
        <begin position="20"/>
        <end position="364"/>
    </location>
</feature>